<dbReference type="EMBL" id="KX712237">
    <property type="protein sequence ID" value="AOZ62880.1"/>
    <property type="molecule type" value="Genomic_DNA"/>
</dbReference>
<protein>
    <submittedName>
        <fullName evidence="1">Uncharacterized protein</fullName>
    </submittedName>
</protein>
<accession>A0A1I9S7X4</accession>
<gene>
    <name evidence="1" type="ORF">SEA_PARTRIDGE_59</name>
</gene>
<reference evidence="1 2" key="1">
    <citation type="submission" date="2016-08" db="EMBL/GenBank/DDBJ databases">
        <authorList>
            <person name="Hancock A.M."/>
            <person name="Richers M.J."/>
            <person name="Aulds L.B."/>
            <person name="Broadway M.L."/>
            <person name="Bryant E.N."/>
            <person name="Carroll B.M."/>
            <person name="Cheathem S.K."/>
            <person name="Crawford M.B."/>
            <person name="Dicus A.P."/>
            <person name="Gates S.D."/>
            <person name="Hawkins J.N."/>
            <person name="Jeansonne R.S."/>
            <person name="Jester R.T."/>
            <person name="Kim M.J."/>
            <person name="Lambert S.B."/>
            <person name="May H.R."/>
            <person name="Nguyen A.V."/>
            <person name="Patel A.S."/>
            <person name="Pham P."/>
            <person name="Robinson K.L."/>
            <person name="Sharma S."/>
            <person name="Shrestha S."/>
            <person name="Skains R.G."/>
            <person name="Johnson L."/>
            <person name="Duong Q.-N."/>
            <person name="Jeanfreau V.G."/>
            <person name="Alonzo F.L."/>
            <person name="Wiedemeier A.M.D."/>
            <person name="Gissendanner C.R."/>
            <person name="Findley A.M."/>
            <person name="Bollivar D."/>
            <person name="Garlena R.A."/>
            <person name="Russell D.A."/>
            <person name="Pope W.H."/>
            <person name="Jacobs-Sera D."/>
            <person name="Hendrix R.W."/>
            <person name="Hatfull G.F."/>
        </authorList>
    </citation>
    <scope>NUCLEOTIDE SEQUENCE [LARGE SCALE GENOMIC DNA]</scope>
</reference>
<evidence type="ECO:0000313" key="1">
    <source>
        <dbReference type="EMBL" id="AOZ62880.1"/>
    </source>
</evidence>
<evidence type="ECO:0000313" key="2">
    <source>
        <dbReference type="Proteomes" id="UP000226094"/>
    </source>
</evidence>
<dbReference type="Proteomes" id="UP000226094">
    <property type="component" value="Segment"/>
</dbReference>
<name>A0A1I9S7X4_9CAUD</name>
<proteinExistence type="predicted"/>
<organism evidence="1 2">
    <name type="scientific">Rhodococcus phage Partridge</name>
    <dbReference type="NCBI Taxonomy" id="1897441"/>
    <lineage>
        <taxon>Viruses</taxon>
        <taxon>Duplodnaviria</taxon>
        <taxon>Heunggongvirae</taxon>
        <taxon>Uroviricota</taxon>
        <taxon>Caudoviricetes</taxon>
        <taxon>Rerduovirus</taxon>
        <taxon>Rhodococcus virus Takoda</taxon>
    </lineage>
</organism>
<sequence>MAPGSGLSTWHQYTTKGKTMIESKSLGEVAGFEIEAGWIYDDVGPDFYGDEVYDDQIIEAYENNEWHFVVLIVEARFNGHVMGTAYLGGVEVGFFPGVAEPLDPLTNSDYLDDMVAEAVNSARTELQETITKGLEVLL</sequence>